<organism evidence="1 2">
    <name type="scientific">Amycolatopsis coloradensis</name>
    <dbReference type="NCBI Taxonomy" id="76021"/>
    <lineage>
        <taxon>Bacteria</taxon>
        <taxon>Bacillati</taxon>
        <taxon>Actinomycetota</taxon>
        <taxon>Actinomycetes</taxon>
        <taxon>Pseudonocardiales</taxon>
        <taxon>Pseudonocardiaceae</taxon>
        <taxon>Amycolatopsis</taxon>
    </lineage>
</organism>
<reference evidence="1" key="1">
    <citation type="submission" date="2023-10" db="EMBL/GenBank/DDBJ databases">
        <title>Whole genome sequencing of actinobacterial strain Amycolatopsis sp. (BCA-696) identifies the underlying plant growth-promoting genes.</title>
        <authorList>
            <person name="Gandham P."/>
            <person name="Vadla N."/>
            <person name="Saji A."/>
            <person name="Srinivas V."/>
            <person name="Ruperao P."/>
            <person name="Selvanayagam S."/>
            <person name="Saxena R.K."/>
            <person name="Rathore A."/>
            <person name="Gopalakrishnan S."/>
            <person name="Thakur V."/>
        </authorList>
    </citation>
    <scope>NUCLEOTIDE SEQUENCE</scope>
    <source>
        <strain evidence="1">BCA-696</strain>
    </source>
</reference>
<name>A0ACD5BJV6_9PSEU</name>
<evidence type="ECO:0000313" key="1">
    <source>
        <dbReference type="EMBL" id="WYW19671.1"/>
    </source>
</evidence>
<dbReference type="EMBL" id="CP150484">
    <property type="protein sequence ID" value="WYW19671.1"/>
    <property type="molecule type" value="Genomic_DNA"/>
</dbReference>
<proteinExistence type="predicted"/>
<sequence length="324" mass="34803">MSPFTRRAFLGAGALAVTGLTACTTENRLILPTDPLVGRTETARGGTGRTRSVTLTAATGQIDLGGPVVDPWTYDDVAPGREIRVTAGDLLEARLVNRLPVDTSIHWHGLALRNDMDGVPDLTQARTKPGEAFTYRFMAPSPGTYWFHPRTGTQLDRGLYAPADRRGPCRTRRLRRGVDGRARRLDRRHRTTPDRVLATLQRGGGHSMHGMGGRTLDGDVTYPHYLFNGRVGGAPATFTAKPAHRVRIRFINAGSDTAFRVALGGHRTTVTQTGGFPVTPVDTDALLIGVGEPSSNSTPARTSPTTRKATAPTKKTAAAVVGPR</sequence>
<keyword evidence="2" id="KW-1185">Reference proteome</keyword>
<accession>A0ACD5BJV6</accession>
<evidence type="ECO:0000313" key="2">
    <source>
        <dbReference type="Proteomes" id="UP001456344"/>
    </source>
</evidence>
<dbReference type="Proteomes" id="UP001456344">
    <property type="component" value="Chromosome"/>
</dbReference>
<gene>
    <name evidence="1" type="ORF">LCL61_29415</name>
</gene>
<protein>
    <submittedName>
        <fullName evidence="1">Multicopper oxidase domain-containing protein</fullName>
    </submittedName>
</protein>